<dbReference type="PANTHER" id="PTHR36307:SF1">
    <property type="entry name" value="FLAGELLA BASAL BODY P-RING FORMATION PROTEIN FLGA"/>
    <property type="match status" value="1"/>
</dbReference>
<dbReference type="SMART" id="SM00858">
    <property type="entry name" value="SAF"/>
    <property type="match status" value="1"/>
</dbReference>
<keyword evidence="6" id="KW-0969">Cilium</keyword>
<keyword evidence="6" id="KW-0966">Cell projection</keyword>
<gene>
    <name evidence="6" type="primary">flgA</name>
    <name evidence="6" type="ORF">FNB15_19900</name>
</gene>
<keyword evidence="6" id="KW-0282">Flagellum</keyword>
<reference evidence="6 7" key="1">
    <citation type="submission" date="2019-07" db="EMBL/GenBank/DDBJ databases">
        <title>Genome sequencing for Ferrovibrio sp. K5.</title>
        <authorList>
            <person name="Park S.-J."/>
        </authorList>
    </citation>
    <scope>NUCLEOTIDE SEQUENCE [LARGE SCALE GENOMIC DNA]</scope>
    <source>
        <strain evidence="6 7">K5</strain>
    </source>
</reference>
<organism evidence="6 7">
    <name type="scientific">Ferrovibrio terrae</name>
    <dbReference type="NCBI Taxonomy" id="2594003"/>
    <lineage>
        <taxon>Bacteria</taxon>
        <taxon>Pseudomonadati</taxon>
        <taxon>Pseudomonadota</taxon>
        <taxon>Alphaproteobacteria</taxon>
        <taxon>Rhodospirillales</taxon>
        <taxon>Rhodospirillaceae</taxon>
        <taxon>Ferrovibrio</taxon>
    </lineage>
</organism>
<protein>
    <submittedName>
        <fullName evidence="6">Flagellar basal body P-ring formation protein FlgA</fullName>
    </submittedName>
</protein>
<dbReference type="KEGG" id="fer:FNB15_19900"/>
<dbReference type="EMBL" id="CP041636">
    <property type="protein sequence ID" value="QDO99402.1"/>
    <property type="molecule type" value="Genomic_DNA"/>
</dbReference>
<dbReference type="InterPro" id="IPR039246">
    <property type="entry name" value="Flagellar_FlgA"/>
</dbReference>
<dbReference type="Proteomes" id="UP000317496">
    <property type="component" value="Chromosome"/>
</dbReference>
<comment type="subcellular location">
    <subcellularLocation>
        <location evidence="1">Periplasm</location>
    </subcellularLocation>
</comment>
<dbReference type="RefSeq" id="WP_144258398.1">
    <property type="nucleotide sequence ID" value="NZ_CP041636.1"/>
</dbReference>
<accession>A0A516H6N1</accession>
<evidence type="ECO:0000313" key="6">
    <source>
        <dbReference type="EMBL" id="QDO99402.1"/>
    </source>
</evidence>
<feature type="chain" id="PRO_5021701706" evidence="4">
    <location>
        <begin position="25"/>
        <end position="253"/>
    </location>
</feature>
<evidence type="ECO:0000256" key="1">
    <source>
        <dbReference type="ARBA" id="ARBA00004418"/>
    </source>
</evidence>
<dbReference type="GO" id="GO:0042597">
    <property type="term" value="C:periplasmic space"/>
    <property type="evidence" value="ECO:0007669"/>
    <property type="project" value="UniProtKB-SubCell"/>
</dbReference>
<dbReference type="Pfam" id="PF13144">
    <property type="entry name" value="ChapFlgA"/>
    <property type="match status" value="1"/>
</dbReference>
<evidence type="ECO:0000256" key="2">
    <source>
        <dbReference type="ARBA" id="ARBA00022729"/>
    </source>
</evidence>
<feature type="signal peptide" evidence="4">
    <location>
        <begin position="1"/>
        <end position="24"/>
    </location>
</feature>
<dbReference type="Gene3D" id="3.90.1210.10">
    <property type="entry name" value="Antifreeze-like/N-acetylneuraminic acid synthase C-terminal domain"/>
    <property type="match status" value="1"/>
</dbReference>
<dbReference type="OrthoDB" id="7727421at2"/>
<dbReference type="Gene3D" id="2.30.30.760">
    <property type="match status" value="1"/>
</dbReference>
<evidence type="ECO:0000259" key="5">
    <source>
        <dbReference type="SMART" id="SM00858"/>
    </source>
</evidence>
<proteinExistence type="predicted"/>
<dbReference type="AlphaFoldDB" id="A0A516H6N1"/>
<sequence>MASLRTLLLAGIACTTLAAPVVFAQPAAAQTQVASATAATRFIGEREISRRIADMVKQRNGGRPVEINFHGMGNELEVPAGTAAFQIDEFSYDSRSGRFYGTVASATASIKVSGRAQVVEAIPVLKGRITAGQVITRNDVEWLQVPANRYGAGFIDRFDDLIGQTPRRPLAAGMPIRTSDIGKPEAIAKNSLVTMVAQAPGLTITTTGRAMESGSIGDVVQVLNMQSKRAIQATVTGMNLVQVITAPNIIASN</sequence>
<dbReference type="CDD" id="cd11614">
    <property type="entry name" value="SAF_CpaB_FlgA_like"/>
    <property type="match status" value="1"/>
</dbReference>
<feature type="domain" description="SAF" evidence="5">
    <location>
        <begin position="120"/>
        <end position="182"/>
    </location>
</feature>
<dbReference type="GO" id="GO:0044780">
    <property type="term" value="P:bacterial-type flagellum assembly"/>
    <property type="evidence" value="ECO:0007669"/>
    <property type="project" value="InterPro"/>
</dbReference>
<dbReference type="InterPro" id="IPR017585">
    <property type="entry name" value="SAF_FlgA"/>
</dbReference>
<dbReference type="PANTHER" id="PTHR36307">
    <property type="entry name" value="FLAGELLA BASAL BODY P-RING FORMATION PROTEIN FLGA"/>
    <property type="match status" value="1"/>
</dbReference>
<evidence type="ECO:0000256" key="4">
    <source>
        <dbReference type="SAM" id="SignalP"/>
    </source>
</evidence>
<dbReference type="InterPro" id="IPR013974">
    <property type="entry name" value="SAF"/>
</dbReference>
<keyword evidence="7" id="KW-1185">Reference proteome</keyword>
<dbReference type="NCBIfam" id="TIGR03170">
    <property type="entry name" value="flgA_cterm"/>
    <property type="match status" value="1"/>
</dbReference>
<keyword evidence="2 4" id="KW-0732">Signal</keyword>
<name>A0A516H6N1_9PROT</name>
<evidence type="ECO:0000256" key="3">
    <source>
        <dbReference type="ARBA" id="ARBA00022764"/>
    </source>
</evidence>
<evidence type="ECO:0000313" key="7">
    <source>
        <dbReference type="Proteomes" id="UP000317496"/>
    </source>
</evidence>
<keyword evidence="3" id="KW-0574">Periplasm</keyword>